<feature type="transmembrane region" description="Helical" evidence="1">
    <location>
        <begin position="211"/>
        <end position="232"/>
    </location>
</feature>
<feature type="transmembrane region" description="Helical" evidence="1">
    <location>
        <begin position="349"/>
        <end position="368"/>
    </location>
</feature>
<feature type="domain" description="YdbS-like PH" evidence="2">
    <location>
        <begin position="238"/>
        <end position="314"/>
    </location>
</feature>
<dbReference type="AlphaFoldDB" id="A0A843Z134"/>
<keyword evidence="1" id="KW-1133">Transmembrane helix</keyword>
<keyword evidence="1" id="KW-0812">Transmembrane</keyword>
<name>A0A843Z134_LEUME</name>
<dbReference type="InterPro" id="IPR005182">
    <property type="entry name" value="YdbS-like_PH"/>
</dbReference>
<accession>A0A843Z134</accession>
<feature type="domain" description="YdbS-like PH" evidence="2">
    <location>
        <begin position="60"/>
        <end position="134"/>
    </location>
</feature>
<evidence type="ECO:0000313" key="3">
    <source>
        <dbReference type="EMBL" id="MQR26109.1"/>
    </source>
</evidence>
<dbReference type="EMBL" id="WIPA01000002">
    <property type="protein sequence ID" value="MQR26109.1"/>
    <property type="molecule type" value="Genomic_DNA"/>
</dbReference>
<reference evidence="3 4" key="1">
    <citation type="submission" date="2019-10" db="EMBL/GenBank/DDBJ databases">
        <title>WGS of Leuconostoc mesenteroides.</title>
        <authorList>
            <person name="Melo Bolivar J."/>
            <person name="Marino-Ramirez L."/>
            <person name="Villamil Diaz L.M."/>
        </authorList>
    </citation>
    <scope>NUCLEOTIDE SEQUENCE [LARGE SCALE GENOMIC DNA]</scope>
    <source>
        <strain evidence="3 4">M11</strain>
    </source>
</reference>
<feature type="transmembrane region" description="Helical" evidence="1">
    <location>
        <begin position="374"/>
        <end position="392"/>
    </location>
</feature>
<feature type="transmembrane region" description="Helical" evidence="1">
    <location>
        <begin position="167"/>
        <end position="191"/>
    </location>
</feature>
<dbReference type="PANTHER" id="PTHR34473">
    <property type="entry name" value="UPF0699 TRANSMEMBRANE PROTEIN YDBS"/>
    <property type="match status" value="1"/>
</dbReference>
<protein>
    <submittedName>
        <fullName evidence="3">PH domain-containing protein</fullName>
    </submittedName>
</protein>
<feature type="transmembrane region" description="Helical" evidence="1">
    <location>
        <begin position="40"/>
        <end position="65"/>
    </location>
</feature>
<feature type="transmembrane region" description="Helical" evidence="1">
    <location>
        <begin position="7"/>
        <end position="28"/>
    </location>
</feature>
<keyword evidence="1" id="KW-0472">Membrane</keyword>
<sequence>MIKQHQSLFAVFINLLTNIKLIIWPALLGLFNMNESRFTYFPIIVIVTLLLLLLSAWVQWFFFIFEFDEHELTVKKGIFNKNQLHIPFERIQTITRTIPFYYQPFHVVRMQIDTSGQGKPDVIFDALTIKQANLIEQKRRVAQNSIQKEFETIETTKLQYQVTTKELIVYALTSLGGLGGVVVLFTIWSQVDEMLPKNLKSSFEDFFNHQSVTGLCILFVLTVIVGIFIGFFRIFNRYFNFKIEHQNNHLDISRGFLAHKTMQLKLNRIQTIQLRQTMLRRLVRLVSVNVLLSASQDEKDAQTVLIPVASIDKIMTTLKKVLTSIDFDVDHWQVSNIDKAAWYQVRFSVLRNIFIMTLVISVVMFYFPSMLQRSYMLLFFIIMMVITAILILKNTLTITEQKLGFNQELVYIQRSNGFSKEGYYIRRDKIQGVRESGFITVFRKKALHLDVIVRDGNGHHIIHLRYVPQSTVNHFKQWMNTGL</sequence>
<proteinExistence type="predicted"/>
<evidence type="ECO:0000256" key="1">
    <source>
        <dbReference type="SAM" id="Phobius"/>
    </source>
</evidence>
<dbReference type="PANTHER" id="PTHR34473:SF2">
    <property type="entry name" value="UPF0699 TRANSMEMBRANE PROTEIN YDBT"/>
    <property type="match status" value="1"/>
</dbReference>
<comment type="caution">
    <text evidence="3">The sequence shown here is derived from an EMBL/GenBank/DDBJ whole genome shotgun (WGS) entry which is preliminary data.</text>
</comment>
<evidence type="ECO:0000313" key="4">
    <source>
        <dbReference type="Proteomes" id="UP000469952"/>
    </source>
</evidence>
<dbReference type="Proteomes" id="UP000469952">
    <property type="component" value="Unassembled WGS sequence"/>
</dbReference>
<gene>
    <name evidence="3" type="ORF">GFV13_02200</name>
</gene>
<organism evidence="3 4">
    <name type="scientific">Leuconostoc mesenteroides</name>
    <dbReference type="NCBI Taxonomy" id="1245"/>
    <lineage>
        <taxon>Bacteria</taxon>
        <taxon>Bacillati</taxon>
        <taxon>Bacillota</taxon>
        <taxon>Bacilli</taxon>
        <taxon>Lactobacillales</taxon>
        <taxon>Lactobacillaceae</taxon>
        <taxon>Leuconostoc</taxon>
    </lineage>
</organism>
<dbReference type="PIRSF" id="PIRSF026631">
    <property type="entry name" value="UCP026631"/>
    <property type="match status" value="1"/>
</dbReference>
<dbReference type="InterPro" id="IPR014529">
    <property type="entry name" value="UCP026631"/>
</dbReference>
<evidence type="ECO:0000259" key="2">
    <source>
        <dbReference type="Pfam" id="PF03703"/>
    </source>
</evidence>
<dbReference type="Pfam" id="PF03703">
    <property type="entry name" value="bPH_2"/>
    <property type="match status" value="2"/>
</dbReference>